<evidence type="ECO:0008006" key="3">
    <source>
        <dbReference type="Google" id="ProtNLM"/>
    </source>
</evidence>
<proteinExistence type="predicted"/>
<accession>A0A833H038</accession>
<dbReference type="Proteomes" id="UP000460298">
    <property type="component" value="Unassembled WGS sequence"/>
</dbReference>
<protein>
    <recommendedName>
        <fullName evidence="3">PIN domain-containing protein</fullName>
    </recommendedName>
</protein>
<evidence type="ECO:0000313" key="1">
    <source>
        <dbReference type="EMBL" id="KAB2931329.1"/>
    </source>
</evidence>
<evidence type="ECO:0000313" key="2">
    <source>
        <dbReference type="Proteomes" id="UP000460298"/>
    </source>
</evidence>
<reference evidence="1 2" key="1">
    <citation type="submission" date="2019-10" db="EMBL/GenBank/DDBJ databases">
        <title>Extracellular Electron Transfer in a Candidatus Methanoperedens spp. Enrichment Culture.</title>
        <authorList>
            <person name="Berger S."/>
            <person name="Rangel Shaw D."/>
            <person name="Berben T."/>
            <person name="In 'T Zandt M."/>
            <person name="Frank J."/>
            <person name="Reimann J."/>
            <person name="Jetten M.S.M."/>
            <person name="Welte C.U."/>
        </authorList>
    </citation>
    <scope>NUCLEOTIDE SEQUENCE [LARGE SCALE GENOMIC DNA]</scope>
    <source>
        <strain evidence="1">SB12</strain>
    </source>
</reference>
<dbReference type="AlphaFoldDB" id="A0A833H038"/>
<comment type="caution">
    <text evidence="1">The sequence shown here is derived from an EMBL/GenBank/DDBJ whole genome shotgun (WGS) entry which is preliminary data.</text>
</comment>
<name>A0A833H038_9LEPT</name>
<organism evidence="1 2">
    <name type="scientific">Leptonema illini</name>
    <dbReference type="NCBI Taxonomy" id="183"/>
    <lineage>
        <taxon>Bacteria</taxon>
        <taxon>Pseudomonadati</taxon>
        <taxon>Spirochaetota</taxon>
        <taxon>Spirochaetia</taxon>
        <taxon>Leptospirales</taxon>
        <taxon>Leptospiraceae</taxon>
        <taxon>Leptonema</taxon>
    </lineage>
</organism>
<sequence>MSERTGKRRLYLDETIWIALALEGEMREAIKLSLKRLLQDDWIILSSAFALNRLIGLETNPATFIQYTQLMRRICAEIEPLEVDDLERSALEILSHQCSLTAAIHLTLMKRMRCDGVLTLSPEIKRATALPAFHPTDF</sequence>
<dbReference type="EMBL" id="WBUI01000014">
    <property type="protein sequence ID" value="KAB2931329.1"/>
    <property type="molecule type" value="Genomic_DNA"/>
</dbReference>
<gene>
    <name evidence="1" type="ORF">F9K24_13900</name>
</gene>